<dbReference type="AlphaFoldDB" id="A0A9P6IHG5"/>
<feature type="transmembrane region" description="Helical" evidence="8">
    <location>
        <begin position="127"/>
        <end position="145"/>
    </location>
</feature>
<comment type="similarity">
    <text evidence="2 7">Belongs to the major facilitator superfamily. Sugar transporter (TC 2.A.1.1) family.</text>
</comment>
<dbReference type="InterPro" id="IPR005829">
    <property type="entry name" value="Sugar_transporter_CS"/>
</dbReference>
<feature type="transmembrane region" description="Helical" evidence="8">
    <location>
        <begin position="375"/>
        <end position="396"/>
    </location>
</feature>
<evidence type="ECO:0000256" key="6">
    <source>
        <dbReference type="ARBA" id="ARBA00023136"/>
    </source>
</evidence>
<evidence type="ECO:0000313" key="10">
    <source>
        <dbReference type="EMBL" id="KAF9879040.1"/>
    </source>
</evidence>
<keyword evidence="11" id="KW-1185">Reference proteome</keyword>
<keyword evidence="3 7" id="KW-0813">Transport</keyword>
<dbReference type="InterPro" id="IPR050360">
    <property type="entry name" value="MFS_Sugar_Transporters"/>
</dbReference>
<feature type="transmembrane region" description="Helical" evidence="8">
    <location>
        <begin position="191"/>
        <end position="213"/>
    </location>
</feature>
<feature type="transmembrane region" description="Helical" evidence="8">
    <location>
        <begin position="68"/>
        <end position="88"/>
    </location>
</feature>
<organism evidence="10 11">
    <name type="scientific">Colletotrichum karsti</name>
    <dbReference type="NCBI Taxonomy" id="1095194"/>
    <lineage>
        <taxon>Eukaryota</taxon>
        <taxon>Fungi</taxon>
        <taxon>Dikarya</taxon>
        <taxon>Ascomycota</taxon>
        <taxon>Pezizomycotina</taxon>
        <taxon>Sordariomycetes</taxon>
        <taxon>Hypocreomycetidae</taxon>
        <taxon>Glomerellales</taxon>
        <taxon>Glomerellaceae</taxon>
        <taxon>Colletotrichum</taxon>
        <taxon>Colletotrichum boninense species complex</taxon>
    </lineage>
</organism>
<keyword evidence="4 8" id="KW-0812">Transmembrane</keyword>
<evidence type="ECO:0000256" key="1">
    <source>
        <dbReference type="ARBA" id="ARBA00004141"/>
    </source>
</evidence>
<feature type="transmembrane region" description="Helical" evidence="8">
    <location>
        <begin position="12"/>
        <end position="31"/>
    </location>
</feature>
<protein>
    <recommendedName>
        <fullName evidence="9">Major facilitator superfamily (MFS) profile domain-containing protein</fullName>
    </recommendedName>
</protein>
<proteinExistence type="inferred from homology"/>
<comment type="caution">
    <text evidence="10">The sequence shown here is derived from an EMBL/GenBank/DDBJ whole genome shotgun (WGS) entry which is preliminary data.</text>
</comment>
<name>A0A9P6IHG5_9PEZI</name>
<evidence type="ECO:0000256" key="7">
    <source>
        <dbReference type="RuleBase" id="RU003346"/>
    </source>
</evidence>
<dbReference type="PANTHER" id="PTHR48022:SF77">
    <property type="entry name" value="MAJOR FACILITATOR SUPERFAMILY (MFS) PROFILE DOMAIN-CONTAINING PROTEIN"/>
    <property type="match status" value="1"/>
</dbReference>
<dbReference type="NCBIfam" id="TIGR00879">
    <property type="entry name" value="SP"/>
    <property type="match status" value="1"/>
</dbReference>
<feature type="domain" description="Major facilitator superfamily (MFS) profile" evidence="9">
    <location>
        <begin position="18"/>
        <end position="464"/>
    </location>
</feature>
<feature type="transmembrane region" description="Helical" evidence="8">
    <location>
        <begin position="95"/>
        <end position="115"/>
    </location>
</feature>
<dbReference type="PROSITE" id="PS50850">
    <property type="entry name" value="MFS"/>
    <property type="match status" value="1"/>
</dbReference>
<feature type="transmembrane region" description="Helical" evidence="8">
    <location>
        <begin position="342"/>
        <end position="363"/>
    </location>
</feature>
<dbReference type="InterPro" id="IPR005828">
    <property type="entry name" value="MFS_sugar_transport-like"/>
</dbReference>
<dbReference type="PANTHER" id="PTHR48022">
    <property type="entry name" value="PLASTIDIC GLUCOSE TRANSPORTER 4"/>
    <property type="match status" value="1"/>
</dbReference>
<evidence type="ECO:0000259" key="9">
    <source>
        <dbReference type="PROSITE" id="PS50850"/>
    </source>
</evidence>
<dbReference type="OrthoDB" id="6612291at2759"/>
<dbReference type="InterPro" id="IPR036259">
    <property type="entry name" value="MFS_trans_sf"/>
</dbReference>
<dbReference type="Gene3D" id="1.20.1250.20">
    <property type="entry name" value="MFS general substrate transporter like domains"/>
    <property type="match status" value="1"/>
</dbReference>
<dbReference type="GO" id="GO:0005351">
    <property type="term" value="F:carbohydrate:proton symporter activity"/>
    <property type="evidence" value="ECO:0007669"/>
    <property type="project" value="TreeGrafter"/>
</dbReference>
<evidence type="ECO:0000256" key="8">
    <source>
        <dbReference type="SAM" id="Phobius"/>
    </source>
</evidence>
<gene>
    <name evidence="10" type="ORF">CkaCkLH20_03273</name>
</gene>
<keyword evidence="5 8" id="KW-1133">Transmembrane helix</keyword>
<dbReference type="InterPro" id="IPR003663">
    <property type="entry name" value="Sugar/inositol_transpt"/>
</dbReference>
<reference evidence="10" key="2">
    <citation type="submission" date="2020-11" db="EMBL/GenBank/DDBJ databases">
        <title>Whole genome sequencing of Colletotrichum sp.</title>
        <authorList>
            <person name="Li H."/>
        </authorList>
    </citation>
    <scope>NUCLEOTIDE SEQUENCE</scope>
    <source>
        <strain evidence="10">CkLH20</strain>
    </source>
</reference>
<evidence type="ECO:0000256" key="3">
    <source>
        <dbReference type="ARBA" id="ARBA00022448"/>
    </source>
</evidence>
<feature type="transmembrane region" description="Helical" evidence="8">
    <location>
        <begin position="314"/>
        <end position="336"/>
    </location>
</feature>
<feature type="transmembrane region" description="Helical" evidence="8">
    <location>
        <begin position="416"/>
        <end position="434"/>
    </location>
</feature>
<accession>A0A9P6IHG5</accession>
<dbReference type="Proteomes" id="UP000781932">
    <property type="component" value="Unassembled WGS sequence"/>
</dbReference>
<sequence length="549" mass="60570">MTTQRSPWSVVTPMLLYSSFCLLVGDMLYGYDTGSFGGVLANQGFIRQFGTYNPHTEAYTFDSLRTSLISSLAFIGKFIGCFVAAPAIERLGHRNVFYLLSVVSVIGVILEITAADTAAGTGRYPQFIVGRIVVYISVGLVEVNVTTYQSEIVPAAFRGLVVISLQLFLNAGTLVATGINKAFSTDTSPVGWKTVTGVQLVFPALIALFTLFIPSSPRWLLSKDREEDAVTALCRLRPKEDAENGNCEAEIVAIRGALQSHVHKGTWTDLLRSTNFRRTTIVIVYYFFQQTTGQAFVSTYQTVFYRENRYAAHAFTYPIINSCLGMIAVLPSMYMVDKIGRRYSLLISFFFQCFFMYLLAGLGQQTTKTATESNTIVAAFMLFAFSYNMGGASIPYLLGTEIPNASLREKTQSLGAAWNVIWAFVTNFIIPYMIDSIHFQVGWVFGSISLAAFIFTFLVLPETKVSAASSDNNLAWKQITDNYAVVQGRALEEIDNVFSVAFNPFRSSSGAYEGAARRVGQLEGDKIMASNDMDNKNISTADKPHVSHV</sequence>
<dbReference type="SUPFAM" id="SSF103473">
    <property type="entry name" value="MFS general substrate transporter"/>
    <property type="match status" value="1"/>
</dbReference>
<dbReference type="RefSeq" id="XP_038748501.1">
    <property type="nucleotide sequence ID" value="XM_038885992.1"/>
</dbReference>
<feature type="transmembrane region" description="Helical" evidence="8">
    <location>
        <begin position="441"/>
        <end position="460"/>
    </location>
</feature>
<feature type="transmembrane region" description="Helical" evidence="8">
    <location>
        <begin position="157"/>
        <end position="179"/>
    </location>
</feature>
<dbReference type="GeneID" id="62159066"/>
<dbReference type="PROSITE" id="PS00216">
    <property type="entry name" value="SUGAR_TRANSPORT_1"/>
    <property type="match status" value="1"/>
</dbReference>
<dbReference type="PRINTS" id="PR00171">
    <property type="entry name" value="SUGRTRNSPORT"/>
</dbReference>
<reference evidence="10" key="1">
    <citation type="submission" date="2020-03" db="EMBL/GenBank/DDBJ databases">
        <authorList>
            <person name="He L."/>
        </authorList>
    </citation>
    <scope>NUCLEOTIDE SEQUENCE</scope>
    <source>
        <strain evidence="10">CkLH20</strain>
    </source>
</reference>
<evidence type="ECO:0000256" key="5">
    <source>
        <dbReference type="ARBA" id="ARBA00022989"/>
    </source>
</evidence>
<dbReference type="InterPro" id="IPR020846">
    <property type="entry name" value="MFS_dom"/>
</dbReference>
<comment type="subcellular location">
    <subcellularLocation>
        <location evidence="1">Membrane</location>
        <topology evidence="1">Multi-pass membrane protein</topology>
    </subcellularLocation>
</comment>
<dbReference type="Pfam" id="PF00083">
    <property type="entry name" value="Sugar_tr"/>
    <property type="match status" value="1"/>
</dbReference>
<keyword evidence="6 8" id="KW-0472">Membrane</keyword>
<evidence type="ECO:0000256" key="2">
    <source>
        <dbReference type="ARBA" id="ARBA00010992"/>
    </source>
</evidence>
<evidence type="ECO:0000256" key="4">
    <source>
        <dbReference type="ARBA" id="ARBA00022692"/>
    </source>
</evidence>
<evidence type="ECO:0000313" key="11">
    <source>
        <dbReference type="Proteomes" id="UP000781932"/>
    </source>
</evidence>
<dbReference type="GO" id="GO:0016020">
    <property type="term" value="C:membrane"/>
    <property type="evidence" value="ECO:0007669"/>
    <property type="project" value="UniProtKB-SubCell"/>
</dbReference>
<dbReference type="EMBL" id="JAATWM020000008">
    <property type="protein sequence ID" value="KAF9879040.1"/>
    <property type="molecule type" value="Genomic_DNA"/>
</dbReference>